<reference evidence="1 2" key="1">
    <citation type="submission" date="2019-09" db="EMBL/GenBank/DDBJ databases">
        <authorList>
            <person name="Chandra G."/>
            <person name="Truman W A."/>
        </authorList>
    </citation>
    <scope>NUCLEOTIDE SEQUENCE [LARGE SCALE GENOMIC DNA]</scope>
    <source>
        <strain evidence="1">PS662</strain>
    </source>
</reference>
<sequence length="99" mass="11059">MLILVAQNFLISSPGPRLKNWSTLLDESGDVFGELRIAEVQPILESLVNLHQRYSSLDFRPHLMHDGYERNTAAPAALCVVVVMGQFVVTQVSFSVRAF</sequence>
<protein>
    <submittedName>
        <fullName evidence="1">Uncharacterized protein</fullName>
    </submittedName>
</protein>
<organism evidence="1 2">
    <name type="scientific">Pseudomonas fluorescens</name>
    <dbReference type="NCBI Taxonomy" id="294"/>
    <lineage>
        <taxon>Bacteria</taxon>
        <taxon>Pseudomonadati</taxon>
        <taxon>Pseudomonadota</taxon>
        <taxon>Gammaproteobacteria</taxon>
        <taxon>Pseudomonadales</taxon>
        <taxon>Pseudomonadaceae</taxon>
        <taxon>Pseudomonas</taxon>
    </lineage>
</organism>
<gene>
    <name evidence="1" type="ORF">PS662_01121</name>
</gene>
<name>A0A5E6QPC4_PSEFL</name>
<evidence type="ECO:0000313" key="2">
    <source>
        <dbReference type="Proteomes" id="UP000326953"/>
    </source>
</evidence>
<accession>A0A5E6QPC4</accession>
<dbReference type="Proteomes" id="UP000326953">
    <property type="component" value="Unassembled WGS sequence"/>
</dbReference>
<proteinExistence type="predicted"/>
<dbReference type="EMBL" id="CABVHK010000003">
    <property type="protein sequence ID" value="VVM57327.1"/>
    <property type="molecule type" value="Genomic_DNA"/>
</dbReference>
<dbReference type="AlphaFoldDB" id="A0A5E6QPC4"/>
<evidence type="ECO:0000313" key="1">
    <source>
        <dbReference type="EMBL" id="VVM57327.1"/>
    </source>
</evidence>